<keyword evidence="5" id="KW-0418">Kinase</keyword>
<comment type="catalytic activity">
    <reaction evidence="1">
        <text>ATP + protein L-histidine = ADP + protein N-phospho-L-histidine.</text>
        <dbReference type="EC" id="2.7.13.3"/>
    </reaction>
</comment>
<keyword evidence="4" id="KW-0808">Transferase</keyword>
<protein>
    <recommendedName>
        <fullName evidence="2">histidine kinase</fullName>
        <ecNumber evidence="2">2.7.13.3</ecNumber>
    </recommendedName>
</protein>
<dbReference type="CDD" id="cd06225">
    <property type="entry name" value="HAMP"/>
    <property type="match status" value="1"/>
</dbReference>
<evidence type="ECO:0000259" key="8">
    <source>
        <dbReference type="PROSITE" id="PS50885"/>
    </source>
</evidence>
<dbReference type="PANTHER" id="PTHR45436">
    <property type="entry name" value="SENSOR HISTIDINE KINASE YKOH"/>
    <property type="match status" value="1"/>
</dbReference>
<evidence type="ECO:0000256" key="2">
    <source>
        <dbReference type="ARBA" id="ARBA00012438"/>
    </source>
</evidence>
<dbReference type="SUPFAM" id="SSF158472">
    <property type="entry name" value="HAMP domain-like"/>
    <property type="match status" value="1"/>
</dbReference>
<feature type="non-terminal residue" evidence="9">
    <location>
        <position position="257"/>
    </location>
</feature>
<feature type="domain" description="HAMP" evidence="8">
    <location>
        <begin position="102"/>
        <end position="155"/>
    </location>
</feature>
<dbReference type="InterPro" id="IPR003661">
    <property type="entry name" value="HisK_dim/P_dom"/>
</dbReference>
<keyword evidence="7" id="KW-0472">Membrane</keyword>
<evidence type="ECO:0000256" key="5">
    <source>
        <dbReference type="ARBA" id="ARBA00022777"/>
    </source>
</evidence>
<keyword evidence="3" id="KW-0597">Phosphoprotein</keyword>
<evidence type="ECO:0000256" key="3">
    <source>
        <dbReference type="ARBA" id="ARBA00022553"/>
    </source>
</evidence>
<dbReference type="CDD" id="cd00082">
    <property type="entry name" value="HisKA"/>
    <property type="match status" value="1"/>
</dbReference>
<accession>X0W7Q3</accession>
<dbReference type="SUPFAM" id="SSF47384">
    <property type="entry name" value="Homodimeric domain of signal transducing histidine kinase"/>
    <property type="match status" value="1"/>
</dbReference>
<comment type="caution">
    <text evidence="9">The sequence shown here is derived from an EMBL/GenBank/DDBJ whole genome shotgun (WGS) entry which is preliminary data.</text>
</comment>
<dbReference type="InterPro" id="IPR003660">
    <property type="entry name" value="HAMP_dom"/>
</dbReference>
<dbReference type="PANTHER" id="PTHR45436:SF5">
    <property type="entry name" value="SENSOR HISTIDINE KINASE TRCS"/>
    <property type="match status" value="1"/>
</dbReference>
<dbReference type="SMART" id="SM00388">
    <property type="entry name" value="HisKA"/>
    <property type="match status" value="1"/>
</dbReference>
<dbReference type="PROSITE" id="PS50885">
    <property type="entry name" value="HAMP"/>
    <property type="match status" value="1"/>
</dbReference>
<keyword evidence="7" id="KW-1133">Transmembrane helix</keyword>
<dbReference type="AlphaFoldDB" id="X0W7Q3"/>
<dbReference type="InterPro" id="IPR050428">
    <property type="entry name" value="TCS_sensor_his_kinase"/>
</dbReference>
<name>X0W7Q3_9ZZZZ</name>
<feature type="non-terminal residue" evidence="9">
    <location>
        <position position="1"/>
    </location>
</feature>
<evidence type="ECO:0000256" key="4">
    <source>
        <dbReference type="ARBA" id="ARBA00022679"/>
    </source>
</evidence>
<proteinExistence type="predicted"/>
<dbReference type="EC" id="2.7.13.3" evidence="2"/>
<evidence type="ECO:0000256" key="1">
    <source>
        <dbReference type="ARBA" id="ARBA00000085"/>
    </source>
</evidence>
<sequence length="257" mass="27570">TVQVINEAGEVVRRSAGAPTTAVIPVTDVGSDRRHVVVGDGTDDGFRISGQHILTPQGGYTILVAGSSESAESTLKTVALLLGAAAPIIIAAAAAATYRLVKRSLRSVEAIRVRVSDISTTDLSERVPVPEHRDEISELAHTMNAMLARIESGHTAQRQFVGDASHELRSPLAAIISALEVGQAHPELLNTELTAGTLIPEAYRMQALVEDLLLLARADERALLPRVEDIDLDDLAEREATRLRRASTHTVYTDLQP</sequence>
<dbReference type="EMBL" id="BARS01036179">
    <property type="protein sequence ID" value="GAG26615.1"/>
    <property type="molecule type" value="Genomic_DNA"/>
</dbReference>
<dbReference type="GO" id="GO:0005886">
    <property type="term" value="C:plasma membrane"/>
    <property type="evidence" value="ECO:0007669"/>
    <property type="project" value="TreeGrafter"/>
</dbReference>
<dbReference type="InterPro" id="IPR036097">
    <property type="entry name" value="HisK_dim/P_sf"/>
</dbReference>
<dbReference type="GO" id="GO:0000155">
    <property type="term" value="F:phosphorelay sensor kinase activity"/>
    <property type="evidence" value="ECO:0007669"/>
    <property type="project" value="InterPro"/>
</dbReference>
<feature type="transmembrane region" description="Helical" evidence="7">
    <location>
        <begin position="78"/>
        <end position="101"/>
    </location>
</feature>
<dbReference type="Gene3D" id="6.10.340.10">
    <property type="match status" value="1"/>
</dbReference>
<organism evidence="9">
    <name type="scientific">marine sediment metagenome</name>
    <dbReference type="NCBI Taxonomy" id="412755"/>
    <lineage>
        <taxon>unclassified sequences</taxon>
        <taxon>metagenomes</taxon>
        <taxon>ecological metagenomes</taxon>
    </lineage>
</organism>
<keyword evidence="6" id="KW-0902">Two-component regulatory system</keyword>
<evidence type="ECO:0000256" key="6">
    <source>
        <dbReference type="ARBA" id="ARBA00023012"/>
    </source>
</evidence>
<keyword evidence="7" id="KW-0812">Transmembrane</keyword>
<dbReference type="Pfam" id="PF00672">
    <property type="entry name" value="HAMP"/>
    <property type="match status" value="1"/>
</dbReference>
<evidence type="ECO:0000313" key="9">
    <source>
        <dbReference type="EMBL" id="GAG26615.1"/>
    </source>
</evidence>
<dbReference type="Pfam" id="PF00512">
    <property type="entry name" value="HisKA"/>
    <property type="match status" value="1"/>
</dbReference>
<gene>
    <name evidence="9" type="ORF">S01H1_55640</name>
</gene>
<evidence type="ECO:0000256" key="7">
    <source>
        <dbReference type="SAM" id="Phobius"/>
    </source>
</evidence>
<dbReference type="SMART" id="SM00304">
    <property type="entry name" value="HAMP"/>
    <property type="match status" value="1"/>
</dbReference>
<dbReference type="Gene3D" id="1.10.287.130">
    <property type="match status" value="1"/>
</dbReference>
<reference evidence="9" key="1">
    <citation type="journal article" date="2014" name="Front. Microbiol.">
        <title>High frequency of phylogenetically diverse reductive dehalogenase-homologous genes in deep subseafloor sedimentary metagenomes.</title>
        <authorList>
            <person name="Kawai M."/>
            <person name="Futagami T."/>
            <person name="Toyoda A."/>
            <person name="Takaki Y."/>
            <person name="Nishi S."/>
            <person name="Hori S."/>
            <person name="Arai W."/>
            <person name="Tsubouchi T."/>
            <person name="Morono Y."/>
            <person name="Uchiyama I."/>
            <person name="Ito T."/>
            <person name="Fujiyama A."/>
            <person name="Inagaki F."/>
            <person name="Takami H."/>
        </authorList>
    </citation>
    <scope>NUCLEOTIDE SEQUENCE</scope>
    <source>
        <strain evidence="9">Expedition CK06-06</strain>
    </source>
</reference>